<name>A0ABR4A5Z9_9LECA</name>
<feature type="compositionally biased region" description="Low complexity" evidence="1">
    <location>
        <begin position="126"/>
        <end position="135"/>
    </location>
</feature>
<evidence type="ECO:0000313" key="2">
    <source>
        <dbReference type="EMBL" id="KAL2040914.1"/>
    </source>
</evidence>
<feature type="region of interest" description="Disordered" evidence="1">
    <location>
        <begin position="323"/>
        <end position="396"/>
    </location>
</feature>
<feature type="region of interest" description="Disordered" evidence="1">
    <location>
        <begin position="432"/>
        <end position="489"/>
    </location>
</feature>
<comment type="caution">
    <text evidence="2">The sequence shown here is derived from an EMBL/GenBank/DDBJ whole genome shotgun (WGS) entry which is preliminary data.</text>
</comment>
<dbReference type="EMBL" id="JBEFKJ010000019">
    <property type="protein sequence ID" value="KAL2040914.1"/>
    <property type="molecule type" value="Genomic_DNA"/>
</dbReference>
<feature type="region of interest" description="Disordered" evidence="1">
    <location>
        <begin position="1"/>
        <end position="180"/>
    </location>
</feature>
<proteinExistence type="predicted"/>
<feature type="compositionally biased region" description="Polar residues" evidence="1">
    <location>
        <begin position="93"/>
        <end position="122"/>
    </location>
</feature>
<protein>
    <submittedName>
        <fullName evidence="2">Uncharacterized protein</fullName>
    </submittedName>
</protein>
<feature type="compositionally biased region" description="Polar residues" evidence="1">
    <location>
        <begin position="376"/>
        <end position="385"/>
    </location>
</feature>
<evidence type="ECO:0000313" key="3">
    <source>
        <dbReference type="Proteomes" id="UP001590950"/>
    </source>
</evidence>
<keyword evidence="3" id="KW-1185">Reference proteome</keyword>
<feature type="compositionally biased region" description="Polar residues" evidence="1">
    <location>
        <begin position="11"/>
        <end position="34"/>
    </location>
</feature>
<gene>
    <name evidence="2" type="ORF">N7G274_006372</name>
</gene>
<sequence length="489" mass="52502">MSPFTPINKPPGSSSQDESGSMTGQVRAASNPTVEHSAVARTRVLPRRGLFTTHRSSNADKISATAAPSAHTPGSLAGALSPVPSQGHHVSPYANSITDTGQNAAAESSVNSQVFHDSTNIGPNLRAGRTAAATRRNVRRGRVQARQTSSRGAGRRPLPDPPRDSQHKDPNSTNTAQNMCPQPIQRSSEAAFTQATGAPIQYAGPPVQHYELITPTFPMAVPISNTEALWGRVVETTHAQIQAARDYHMAVKVAISFTSNPWTNSGAPTAFPGPSTQSAADTPYFAQACHDSQRIQWHQEGSLNSHGSLSTRYDSRQCVTFQTGQEQAPNSDVVVPASEHPVSSRINTENVATQTTHNADSELQDGNEAARGGKQKQAQDGSNNYPLGEEEDAGRVADASMRQITSDEDATESDSEFRFARGKKNVEMTNCEITASQQEERTQEQEGQEQLARNTGPQKRKLSEEERVGGASLESSDQKKLKTATARSC</sequence>
<feature type="compositionally biased region" description="Polar residues" evidence="1">
    <location>
        <begin position="344"/>
        <end position="358"/>
    </location>
</feature>
<feature type="compositionally biased region" description="Polar residues" evidence="1">
    <location>
        <begin position="171"/>
        <end position="180"/>
    </location>
</feature>
<accession>A0ABR4A5Z9</accession>
<dbReference type="Proteomes" id="UP001590950">
    <property type="component" value="Unassembled WGS sequence"/>
</dbReference>
<organism evidence="2 3">
    <name type="scientific">Stereocaulon virgatum</name>
    <dbReference type="NCBI Taxonomy" id="373712"/>
    <lineage>
        <taxon>Eukaryota</taxon>
        <taxon>Fungi</taxon>
        <taxon>Dikarya</taxon>
        <taxon>Ascomycota</taxon>
        <taxon>Pezizomycotina</taxon>
        <taxon>Lecanoromycetes</taxon>
        <taxon>OSLEUM clade</taxon>
        <taxon>Lecanoromycetidae</taxon>
        <taxon>Lecanorales</taxon>
        <taxon>Lecanorineae</taxon>
        <taxon>Stereocaulaceae</taxon>
        <taxon>Stereocaulon</taxon>
    </lineage>
</organism>
<reference evidence="2 3" key="1">
    <citation type="submission" date="2024-09" db="EMBL/GenBank/DDBJ databases">
        <title>Rethinking Asexuality: The Enigmatic Case of Functional Sexual Genes in Lepraria (Stereocaulaceae).</title>
        <authorList>
            <person name="Doellman M."/>
            <person name="Sun Y."/>
            <person name="Barcenas-Pena A."/>
            <person name="Lumbsch H.T."/>
            <person name="Grewe F."/>
        </authorList>
    </citation>
    <scope>NUCLEOTIDE SEQUENCE [LARGE SCALE GENOMIC DNA]</scope>
    <source>
        <strain evidence="2 3">Mercado 3170</strain>
    </source>
</reference>
<feature type="compositionally biased region" description="Basic and acidic residues" evidence="1">
    <location>
        <begin position="157"/>
        <end position="170"/>
    </location>
</feature>
<evidence type="ECO:0000256" key="1">
    <source>
        <dbReference type="SAM" id="MobiDB-lite"/>
    </source>
</evidence>